<sequence>MAGAVAEVFVELLAVISEADVEAAASTALLDVAGEGLIAGGAELLTGTTAEGEIILEPIFEEAGSGAAADLIGSADVANLSRGQLNLLWQDAKTFARWTGREIMKGALFQVGLEAVEGLMAKHPPPGPDYSDLIQAIGAVGGALKILTDVTTEWRKWSVKHFSKREEFGQVRVEDTLILRFEIFRNKLGQISFYMQKNLGPLLAQVKNNIDKANISGLKSGMRTYADMVLAISKGIKEKEVLMMHAGLKDRYDDLQKARDLLN</sequence>
<dbReference type="EMBL" id="KZ679268">
    <property type="protein sequence ID" value="PTB37162.1"/>
    <property type="molecule type" value="Genomic_DNA"/>
</dbReference>
<organism evidence="1 2">
    <name type="scientific">Trichoderma asperellum (strain ATCC 204424 / CBS 433.97 / NBRC 101777)</name>
    <dbReference type="NCBI Taxonomy" id="1042311"/>
    <lineage>
        <taxon>Eukaryota</taxon>
        <taxon>Fungi</taxon>
        <taxon>Dikarya</taxon>
        <taxon>Ascomycota</taxon>
        <taxon>Pezizomycotina</taxon>
        <taxon>Sordariomycetes</taxon>
        <taxon>Hypocreomycetidae</taxon>
        <taxon>Hypocreales</taxon>
        <taxon>Hypocreaceae</taxon>
        <taxon>Trichoderma</taxon>
    </lineage>
</organism>
<evidence type="ECO:0000313" key="1">
    <source>
        <dbReference type="EMBL" id="PTB37162.1"/>
    </source>
</evidence>
<name>A0A2T3YX90_TRIA4</name>
<reference evidence="1 2" key="1">
    <citation type="submission" date="2016-07" db="EMBL/GenBank/DDBJ databases">
        <title>Multiple horizontal gene transfer events from other fungi enriched the ability of initially mycotrophic Trichoderma (Ascomycota) to feed on dead plant biomass.</title>
        <authorList>
            <consortium name="DOE Joint Genome Institute"/>
            <person name="Aerts A."/>
            <person name="Atanasova L."/>
            <person name="Chenthamara K."/>
            <person name="Zhang J."/>
            <person name="Grujic M."/>
            <person name="Henrissat B."/>
            <person name="Kuo A."/>
            <person name="Salamov A."/>
            <person name="Lipzen A."/>
            <person name="Labutti K."/>
            <person name="Barry K."/>
            <person name="Miao Y."/>
            <person name="Rahimi M.J."/>
            <person name="Shen Q."/>
            <person name="Grigoriev I.V."/>
            <person name="Kubicek C.P."/>
            <person name="Druzhinina I.S."/>
        </authorList>
    </citation>
    <scope>NUCLEOTIDE SEQUENCE [LARGE SCALE GENOMIC DNA]</scope>
    <source>
        <strain evidence="1 2">CBS 433.97</strain>
    </source>
</reference>
<gene>
    <name evidence="1" type="ORF">M441DRAFT_30354</name>
</gene>
<dbReference type="AlphaFoldDB" id="A0A2T3YX90"/>
<dbReference type="Proteomes" id="UP000240493">
    <property type="component" value="Unassembled WGS sequence"/>
</dbReference>
<dbReference type="OrthoDB" id="5148387at2759"/>
<protein>
    <submittedName>
        <fullName evidence="1">Uncharacterized protein</fullName>
    </submittedName>
</protein>
<proteinExistence type="predicted"/>
<keyword evidence="2" id="KW-1185">Reference proteome</keyword>
<accession>A0A2T3YX90</accession>
<evidence type="ECO:0000313" key="2">
    <source>
        <dbReference type="Proteomes" id="UP000240493"/>
    </source>
</evidence>